<dbReference type="STRING" id="6239.K06G5.3.1"/>
<sequence>MSEPRDREDENLPNSPQDPVLNRQVSDDNEYGGMTHDQWLYVQMYFGHSSNGTSVNVATAAVAPAQQVGASQSASADESPPGGVVADVEQMKDLKPPQNEIPELAEARCIDDAQYEHDSAPVNPVSDIDMKMETNSQETSSNTSRKEMVAVAEMAETFQTPENGLEPPVIAAPELASPLHGDINAREVSESLLRMEDERQTETETADLDAQEHEETVSQGTHGATPLAKIAHDSEQHIDNIPERASSSRDMMTATSETSQAPEVIPNLPSKRRVPRKYPFLSLGVISQPSANPRRNPRLPIETDYPIRRGRRYPHRNGSIPVDYITLGDSNDESSSNQIPTSPSRRQSRRNHNSRDEVVSIC</sequence>
<feature type="compositionally biased region" description="Basic and acidic residues" evidence="1">
    <location>
        <begin position="353"/>
        <end position="362"/>
    </location>
</feature>
<evidence type="ECO:0000256" key="1">
    <source>
        <dbReference type="SAM" id="MobiDB-lite"/>
    </source>
</evidence>
<organism evidence="2 3">
    <name type="scientific">Caenorhabditis elegans</name>
    <dbReference type="NCBI Taxonomy" id="6239"/>
    <lineage>
        <taxon>Eukaryota</taxon>
        <taxon>Metazoa</taxon>
        <taxon>Ecdysozoa</taxon>
        <taxon>Nematoda</taxon>
        <taxon>Chromadorea</taxon>
        <taxon>Rhabditida</taxon>
        <taxon>Rhabditina</taxon>
        <taxon>Rhabditomorpha</taxon>
        <taxon>Rhabditoidea</taxon>
        <taxon>Rhabditidae</taxon>
        <taxon>Peloderinae</taxon>
        <taxon>Caenorhabditis</taxon>
    </lineage>
</organism>
<accession>A0A5E4LWE3</accession>
<feature type="region of interest" description="Disordered" evidence="1">
    <location>
        <begin position="287"/>
        <end position="362"/>
    </location>
</feature>
<dbReference type="AGR" id="WB:WBGene00010607"/>
<feature type="region of interest" description="Disordered" evidence="1">
    <location>
        <begin position="1"/>
        <end position="33"/>
    </location>
</feature>
<reference evidence="2 3" key="1">
    <citation type="journal article" date="1998" name="Science">
        <title>Genome sequence of the nematode C. elegans: a platform for investigating biology.</title>
        <authorList>
            <consortium name="The C. elegans sequencing consortium"/>
            <person name="Sulson J.E."/>
            <person name="Waterston R."/>
        </authorList>
    </citation>
    <scope>NUCLEOTIDE SEQUENCE [LARGE SCALE GENOMIC DNA]</scope>
    <source>
        <strain evidence="2 3">Bristol N2</strain>
    </source>
</reference>
<dbReference type="Proteomes" id="UP000001940">
    <property type="component" value="Chromosome X"/>
</dbReference>
<gene>
    <name evidence="2" type="ORF">CELE_K06G5.3</name>
    <name evidence="2 4" type="ORF">K06G5.3</name>
</gene>
<dbReference type="EMBL" id="BX284606">
    <property type="protein sequence ID" value="VVC12361.1"/>
    <property type="molecule type" value="Genomic_DNA"/>
</dbReference>
<dbReference type="WormBase" id="K06G5.3a">
    <property type="protein sequence ID" value="CE53524"/>
    <property type="gene ID" value="WBGene00010607"/>
</dbReference>
<evidence type="ECO:0000313" key="4">
    <source>
        <dbReference type="WormBase" id="K06G5.3a"/>
    </source>
</evidence>
<feature type="compositionally biased region" description="Basic and acidic residues" evidence="1">
    <location>
        <begin position="1"/>
        <end position="10"/>
    </location>
</feature>
<name>A0A5E4LWE3_CAEEL</name>
<dbReference type="ExpressionAtlas" id="A0A5E4LWE3">
    <property type="expression patterns" value="baseline"/>
</dbReference>
<dbReference type="GO" id="GO:0003677">
    <property type="term" value="F:DNA binding"/>
    <property type="evidence" value="ECO:0007669"/>
    <property type="project" value="UniProtKB-KW"/>
</dbReference>
<dbReference type="InParanoid" id="A0A5E4LWE3"/>
<keyword evidence="2" id="KW-0238">DNA-binding</keyword>
<feature type="region of interest" description="Disordered" evidence="1">
    <location>
        <begin position="197"/>
        <end position="222"/>
    </location>
</feature>
<protein>
    <submittedName>
        <fullName evidence="2">AT hook, DNA-binding motif-containing protein</fullName>
    </submittedName>
</protein>
<proteinExistence type="predicted"/>
<keyword evidence="3" id="KW-1185">Reference proteome</keyword>
<evidence type="ECO:0000313" key="3">
    <source>
        <dbReference type="Proteomes" id="UP000001940"/>
    </source>
</evidence>
<evidence type="ECO:0000313" key="2">
    <source>
        <dbReference type="EMBL" id="VVC12361.1"/>
    </source>
</evidence>
<dbReference type="AlphaFoldDB" id="A0A5E4LWE3"/>